<keyword evidence="2" id="KW-1185">Reference proteome</keyword>
<organism evidence="1 2">
    <name type="scientific">Camellia sinensis</name>
    <name type="common">Tea plant</name>
    <name type="synonym">Thea sinensis</name>
    <dbReference type="NCBI Taxonomy" id="4442"/>
    <lineage>
        <taxon>Eukaryota</taxon>
        <taxon>Viridiplantae</taxon>
        <taxon>Streptophyta</taxon>
        <taxon>Embryophyta</taxon>
        <taxon>Tracheophyta</taxon>
        <taxon>Spermatophyta</taxon>
        <taxon>Magnoliopsida</taxon>
        <taxon>eudicotyledons</taxon>
        <taxon>Gunneridae</taxon>
        <taxon>Pentapetalae</taxon>
        <taxon>asterids</taxon>
        <taxon>Ericales</taxon>
        <taxon>Theaceae</taxon>
        <taxon>Camellia</taxon>
    </lineage>
</organism>
<gene>
    <name evidence="1" type="ORF">HYC85_015309</name>
</gene>
<dbReference type="EMBL" id="JACBKZ010000007">
    <property type="protein sequence ID" value="KAF5945081.1"/>
    <property type="molecule type" value="Genomic_DNA"/>
</dbReference>
<comment type="caution">
    <text evidence="1">The sequence shown here is derived from an EMBL/GenBank/DDBJ whole genome shotgun (WGS) entry which is preliminary data.</text>
</comment>
<dbReference type="Proteomes" id="UP000593564">
    <property type="component" value="Unassembled WGS sequence"/>
</dbReference>
<sequence length="71" mass="8267">MASRTCDLVERVHPAHQFDLDALLRYASSRVHTFPRSLSKFSVSQVSHFSLPAYLRVVWLLRKKKKNRVGK</sequence>
<reference evidence="2" key="1">
    <citation type="journal article" date="2020" name="Nat. Commun.">
        <title>Genome assembly of wild tea tree DASZ reveals pedigree and selection history of tea varieties.</title>
        <authorList>
            <person name="Zhang W."/>
            <person name="Zhang Y."/>
            <person name="Qiu H."/>
            <person name="Guo Y."/>
            <person name="Wan H."/>
            <person name="Zhang X."/>
            <person name="Scossa F."/>
            <person name="Alseekh S."/>
            <person name="Zhang Q."/>
            <person name="Wang P."/>
            <person name="Xu L."/>
            <person name="Schmidt M.H."/>
            <person name="Jia X."/>
            <person name="Li D."/>
            <person name="Zhu A."/>
            <person name="Guo F."/>
            <person name="Chen W."/>
            <person name="Ni D."/>
            <person name="Usadel B."/>
            <person name="Fernie A.R."/>
            <person name="Wen W."/>
        </authorList>
    </citation>
    <scope>NUCLEOTIDE SEQUENCE [LARGE SCALE GENOMIC DNA]</scope>
    <source>
        <strain evidence="2">cv. G240</strain>
    </source>
</reference>
<evidence type="ECO:0000313" key="1">
    <source>
        <dbReference type="EMBL" id="KAF5945081.1"/>
    </source>
</evidence>
<accession>A0A7J7GYL7</accession>
<reference evidence="1 2" key="2">
    <citation type="submission" date="2020-07" db="EMBL/GenBank/DDBJ databases">
        <title>Genome assembly of wild tea tree DASZ reveals pedigree and selection history of tea varieties.</title>
        <authorList>
            <person name="Zhang W."/>
        </authorList>
    </citation>
    <scope>NUCLEOTIDE SEQUENCE [LARGE SCALE GENOMIC DNA]</scope>
    <source>
        <strain evidence="2">cv. G240</strain>
        <tissue evidence="1">Leaf</tissue>
    </source>
</reference>
<name>A0A7J7GYL7_CAMSI</name>
<evidence type="ECO:0000313" key="2">
    <source>
        <dbReference type="Proteomes" id="UP000593564"/>
    </source>
</evidence>
<proteinExistence type="predicted"/>
<dbReference type="AlphaFoldDB" id="A0A7J7GYL7"/>
<protein>
    <submittedName>
        <fullName evidence="1">Uncharacterized protein</fullName>
    </submittedName>
</protein>